<keyword evidence="2" id="KW-1133">Transmembrane helix</keyword>
<sequence length="239" mass="26425">MSGGIRPINDTTLAREEPHEPDVSNAALKTTKTPPATRRRSLPPLHIITLSVAIVLSASGMVSAEDAAFVLFSIIYTYFMSKVVFPPTSPRSKPPFGEKNRILGLYALFAGVIGLFLPIAYILEGIFEGDKEGMKAATPHLFLVCSQVFMEGVAFSANLSMPVFAFVPIFNNSKRIFTIVEWLRSEFSRGSMYEGSAGRLYAGRALAVANMAFWSFNLFGFLLPVFLPKVFKIYYSNRD</sequence>
<feature type="transmembrane region" description="Helical" evidence="2">
    <location>
        <begin position="42"/>
        <end position="61"/>
    </location>
</feature>
<evidence type="ECO:0000256" key="1">
    <source>
        <dbReference type="SAM" id="MobiDB-lite"/>
    </source>
</evidence>
<feature type="transmembrane region" description="Helical" evidence="2">
    <location>
        <begin position="67"/>
        <end position="85"/>
    </location>
</feature>
<dbReference type="AlphaFoldDB" id="A0AAE1W0W0"/>
<evidence type="ECO:0000259" key="3">
    <source>
        <dbReference type="Pfam" id="PF24867"/>
    </source>
</evidence>
<comment type="caution">
    <text evidence="4">The sequence shown here is derived from an EMBL/GenBank/DDBJ whole genome shotgun (WGS) entry which is preliminary data.</text>
</comment>
<proteinExistence type="predicted"/>
<feature type="compositionally biased region" description="Low complexity" evidence="1">
    <location>
        <begin position="26"/>
        <end position="36"/>
    </location>
</feature>
<feature type="transmembrane region" description="Helical" evidence="2">
    <location>
        <begin position="105"/>
        <end position="127"/>
    </location>
</feature>
<organism evidence="4 5">
    <name type="scientific">Sesamum angolense</name>
    <dbReference type="NCBI Taxonomy" id="2727404"/>
    <lineage>
        <taxon>Eukaryota</taxon>
        <taxon>Viridiplantae</taxon>
        <taxon>Streptophyta</taxon>
        <taxon>Embryophyta</taxon>
        <taxon>Tracheophyta</taxon>
        <taxon>Spermatophyta</taxon>
        <taxon>Magnoliopsida</taxon>
        <taxon>eudicotyledons</taxon>
        <taxon>Gunneridae</taxon>
        <taxon>Pentapetalae</taxon>
        <taxon>asterids</taxon>
        <taxon>lamiids</taxon>
        <taxon>Lamiales</taxon>
        <taxon>Pedaliaceae</taxon>
        <taxon>Sesamum</taxon>
    </lineage>
</organism>
<evidence type="ECO:0000313" key="5">
    <source>
        <dbReference type="Proteomes" id="UP001289374"/>
    </source>
</evidence>
<evidence type="ECO:0000313" key="4">
    <source>
        <dbReference type="EMBL" id="KAK4384971.1"/>
    </source>
</evidence>
<feature type="transmembrane region" description="Helical" evidence="2">
    <location>
        <begin position="147"/>
        <end position="170"/>
    </location>
</feature>
<feature type="domain" description="DUF7733" evidence="3">
    <location>
        <begin position="46"/>
        <end position="235"/>
    </location>
</feature>
<reference evidence="4" key="2">
    <citation type="journal article" date="2024" name="Plant">
        <title>Genomic evolution and insights into agronomic trait innovations of Sesamum species.</title>
        <authorList>
            <person name="Miao H."/>
            <person name="Wang L."/>
            <person name="Qu L."/>
            <person name="Liu H."/>
            <person name="Sun Y."/>
            <person name="Le M."/>
            <person name="Wang Q."/>
            <person name="Wei S."/>
            <person name="Zheng Y."/>
            <person name="Lin W."/>
            <person name="Duan Y."/>
            <person name="Cao H."/>
            <person name="Xiong S."/>
            <person name="Wang X."/>
            <person name="Wei L."/>
            <person name="Li C."/>
            <person name="Ma Q."/>
            <person name="Ju M."/>
            <person name="Zhao R."/>
            <person name="Li G."/>
            <person name="Mu C."/>
            <person name="Tian Q."/>
            <person name="Mei H."/>
            <person name="Zhang T."/>
            <person name="Gao T."/>
            <person name="Zhang H."/>
        </authorList>
    </citation>
    <scope>NUCLEOTIDE SEQUENCE</scope>
    <source>
        <strain evidence="4">K16</strain>
    </source>
</reference>
<protein>
    <recommendedName>
        <fullName evidence="3">DUF7733 domain-containing protein</fullName>
    </recommendedName>
</protein>
<feature type="compositionally biased region" description="Basic and acidic residues" evidence="1">
    <location>
        <begin position="13"/>
        <end position="22"/>
    </location>
</feature>
<reference evidence="4" key="1">
    <citation type="submission" date="2020-06" db="EMBL/GenBank/DDBJ databases">
        <authorList>
            <person name="Li T."/>
            <person name="Hu X."/>
            <person name="Zhang T."/>
            <person name="Song X."/>
            <person name="Zhang H."/>
            <person name="Dai N."/>
            <person name="Sheng W."/>
            <person name="Hou X."/>
            <person name="Wei L."/>
        </authorList>
    </citation>
    <scope>NUCLEOTIDE SEQUENCE</scope>
    <source>
        <strain evidence="4">K16</strain>
        <tissue evidence="4">Leaf</tissue>
    </source>
</reference>
<keyword evidence="2" id="KW-0472">Membrane</keyword>
<dbReference type="Proteomes" id="UP001289374">
    <property type="component" value="Unassembled WGS sequence"/>
</dbReference>
<dbReference type="PANTHER" id="PTHR33829:SF1">
    <property type="entry name" value="TRANSMEMBRANE PROTEIN"/>
    <property type="match status" value="1"/>
</dbReference>
<dbReference type="PANTHER" id="PTHR33829">
    <property type="entry name" value="OSJNBA0044M19.10 PROTEIN"/>
    <property type="match status" value="1"/>
</dbReference>
<dbReference type="Pfam" id="PF24867">
    <property type="entry name" value="DUF7733"/>
    <property type="match status" value="1"/>
</dbReference>
<keyword evidence="5" id="KW-1185">Reference proteome</keyword>
<gene>
    <name evidence="4" type="ORF">Sango_2621100</name>
</gene>
<dbReference type="EMBL" id="JACGWL010000016">
    <property type="protein sequence ID" value="KAK4384971.1"/>
    <property type="molecule type" value="Genomic_DNA"/>
</dbReference>
<feature type="region of interest" description="Disordered" evidence="1">
    <location>
        <begin position="1"/>
        <end position="40"/>
    </location>
</feature>
<name>A0AAE1W0W0_9LAMI</name>
<accession>A0AAE1W0W0</accession>
<evidence type="ECO:0000256" key="2">
    <source>
        <dbReference type="SAM" id="Phobius"/>
    </source>
</evidence>
<feature type="transmembrane region" description="Helical" evidence="2">
    <location>
        <begin position="205"/>
        <end position="227"/>
    </location>
</feature>
<keyword evidence="2" id="KW-0812">Transmembrane</keyword>
<dbReference type="InterPro" id="IPR056635">
    <property type="entry name" value="DUF7733"/>
</dbReference>